<dbReference type="PANTHER" id="PTHR36985">
    <property type="entry name" value="TRANSLOCATION AND ASSEMBLY MODULE SUBUNIT TAMB"/>
    <property type="match status" value="1"/>
</dbReference>
<dbReference type="GO" id="GO:0009306">
    <property type="term" value="P:protein secretion"/>
    <property type="evidence" value="ECO:0007669"/>
    <property type="project" value="InterPro"/>
</dbReference>
<keyword evidence="3" id="KW-1133">Transmembrane helix</keyword>
<organism evidence="6 7">
    <name type="scientific">Sphingomonas lenta</name>
    <dbReference type="NCBI Taxonomy" id="1141887"/>
    <lineage>
        <taxon>Bacteria</taxon>
        <taxon>Pseudomonadati</taxon>
        <taxon>Pseudomonadota</taxon>
        <taxon>Alphaproteobacteria</taxon>
        <taxon>Sphingomonadales</taxon>
        <taxon>Sphingomonadaceae</taxon>
        <taxon>Sphingomonas</taxon>
    </lineage>
</organism>
<evidence type="ECO:0000256" key="4">
    <source>
        <dbReference type="ARBA" id="ARBA00023136"/>
    </source>
</evidence>
<dbReference type="InterPro" id="IPR007452">
    <property type="entry name" value="TamB_C"/>
</dbReference>
<evidence type="ECO:0000313" key="6">
    <source>
        <dbReference type="EMBL" id="PAX09712.1"/>
    </source>
</evidence>
<proteinExistence type="predicted"/>
<reference evidence="7" key="1">
    <citation type="submission" date="2017-09" db="EMBL/GenBank/DDBJ databases">
        <authorList>
            <person name="Feng G."/>
            <person name="Zhu H."/>
        </authorList>
    </citation>
    <scope>NUCLEOTIDE SEQUENCE [LARGE SCALE GENOMIC DNA]</scope>
    <source>
        <strain evidence="7">1PNM-20</strain>
    </source>
</reference>
<keyword evidence="4" id="KW-0472">Membrane</keyword>
<dbReference type="RefSeq" id="WP_095996819.1">
    <property type="nucleotide sequence ID" value="NZ_NSLI01000001.1"/>
</dbReference>
<dbReference type="PANTHER" id="PTHR36985:SF1">
    <property type="entry name" value="TRANSLOCATION AND ASSEMBLY MODULE SUBUNIT TAMB"/>
    <property type="match status" value="1"/>
</dbReference>
<dbReference type="Proteomes" id="UP000218151">
    <property type="component" value="Unassembled WGS sequence"/>
</dbReference>
<accession>A0A2A2SKE6</accession>
<dbReference type="GO" id="GO:0005886">
    <property type="term" value="C:plasma membrane"/>
    <property type="evidence" value="ECO:0007669"/>
    <property type="project" value="InterPro"/>
</dbReference>
<dbReference type="GO" id="GO:0097347">
    <property type="term" value="C:TAM protein secretion complex"/>
    <property type="evidence" value="ECO:0007669"/>
    <property type="project" value="TreeGrafter"/>
</dbReference>
<evidence type="ECO:0000313" key="7">
    <source>
        <dbReference type="Proteomes" id="UP000218151"/>
    </source>
</evidence>
<evidence type="ECO:0000256" key="1">
    <source>
        <dbReference type="ARBA" id="ARBA00004167"/>
    </source>
</evidence>
<name>A0A2A2SKE6_9SPHN</name>
<keyword evidence="2" id="KW-0812">Transmembrane</keyword>
<sequence>MTRWLRRIAAALAALLVLFGLALILVDTDTGRRWVAQRIGEVRTANGLRFTVGRIDGSIYDAARLRDLRVYDPQGLFLHSPEVALDWRPADWIFNRLAIDSLVVPRATLLRTPRPRPTGRQGPILPGFDILIGRARIDRLVLAPPVLGRERVGSLDARADVRDGRALIDLQAVVEGSDRLALRVDAAPDRDRFDMDLAARGSPNGVLGRLIGTTRPVALRVAGDGRWARWRGTATGVIGPVRVADLALANDAGRYALSGRLAPSLLLRGRLQRLTAPRVLVSGTGTFANRRLDGGLSLRSPALALEAGGVLDLAANAWRDVRIKGRLDRPEALFRNMTGRAIALRAILDGPLRRPKLDYRLAAERFAFDRTGFEQARAAGVVRFGPSPVVVPVRFTAARVTGAGDVAGGILRNLLIDGRLLVTSRFATGDDLRLRSDQLSGRVGLQLDLRTGEYQVSLNGALDRYLIPGLGLVEVRSNLRVVPGPDGRGMRVAGQGTARVLRLDNAFFRSMAGGLPQIVTGLERGPDGILYFRDLVLTGPSIRLTGNGYRRRDGTFFFEGAGRQARYGPVTLRLDGRIERPTFDLRFASPAPSLGLTNVVAHLDPNPQGFSYRAEGGSRLGPFRSQGAILLPPGGTAVVAVQALDVAGTRANGNVAIVTGGFDGRLRVSGRGVSGGIALRPVGDVQRVEAHLEASGAQFAGNALRQGRLDLVALLDPAGTSIEASASGQGLRHGRLSLARFAGEARLRGGVGEVRGSIAGTRGRAFDVRTVVQVAPDRYVVRADGTLDRRPLRLLTPAVLTREGEGWRMAPARLSFAGGEGSVGGLFAPDRFAIDARLQRMPLAILDIGYPGLGLSGVASGDLALVLPSAAAPTGRMNLTVRGLSRPGLVLTSRPIDMGLAGVLSPDRLGVRAVMASGGRTVGRAQALFTPLSGGDLETRLANAPMMAQLRYSGPADTLWRLTGIELFDLSGPVAIAADLRGRIDDPVIRGVVQTSGARIESARTGTVLTDVRATGRFGGSQLVIQQFAAKAGREGTVTGAGRFDFAAANGIGMDLRLQAERAPMIARDDIAATVTGPLVFRSDGAGGMITGDVVLERSRYRLGRATAATALPRVRVREINVPGGADEEGAAPVRPWTMDVRARAKNEVFVTGLGLNSEWSADLQIGGQPNNPAITGQARLIRGDYEFAGREFDLDRGVIRFDGEVPADPALDIAANASGAGLNAQIRVTGNALRPQIGFTSTPPLPEDELLSRLLFGTSITNLSAPEALQLAAAVAALRNGDAGLNPINAVRRAAGLDRLRILPADPQTGQGTSVAAGKYVTRRLYAEIVTDGQGYSATRVEFQMTRWLSLLSSISTIGRQSLNVRVSRDY</sequence>
<comment type="subcellular location">
    <subcellularLocation>
        <location evidence="1">Membrane</location>
        <topology evidence="1">Single-pass membrane protein</topology>
    </subcellularLocation>
</comment>
<gene>
    <name evidence="6" type="ORF">CKY28_02995</name>
</gene>
<evidence type="ECO:0000256" key="2">
    <source>
        <dbReference type="ARBA" id="ARBA00022692"/>
    </source>
</evidence>
<keyword evidence="7" id="KW-1185">Reference proteome</keyword>
<dbReference type="Pfam" id="PF04357">
    <property type="entry name" value="TamB"/>
    <property type="match status" value="1"/>
</dbReference>
<evidence type="ECO:0000259" key="5">
    <source>
        <dbReference type="Pfam" id="PF04357"/>
    </source>
</evidence>
<dbReference type="OrthoDB" id="7784409at2"/>
<dbReference type="EMBL" id="NSLI01000001">
    <property type="protein sequence ID" value="PAX09712.1"/>
    <property type="molecule type" value="Genomic_DNA"/>
</dbReference>
<evidence type="ECO:0000256" key="3">
    <source>
        <dbReference type="ARBA" id="ARBA00022989"/>
    </source>
</evidence>
<feature type="domain" description="Translocation and assembly module TamB C-terminal" evidence="5">
    <location>
        <begin position="1027"/>
        <end position="1367"/>
    </location>
</feature>
<comment type="caution">
    <text evidence="6">The sequence shown here is derived from an EMBL/GenBank/DDBJ whole genome shotgun (WGS) entry which is preliminary data.</text>
</comment>
<protein>
    <recommendedName>
        <fullName evidence="5">Translocation and assembly module TamB C-terminal domain-containing protein</fullName>
    </recommendedName>
</protein>